<gene>
    <name evidence="3" type="ORF">APAL1065_LOCUS16093</name>
</gene>
<evidence type="ECO:0000256" key="1">
    <source>
        <dbReference type="SAM" id="SignalP"/>
    </source>
</evidence>
<dbReference type="EMBL" id="HBHT01023968">
    <property type="protein sequence ID" value="CAD9974985.1"/>
    <property type="molecule type" value="Transcribed_RNA"/>
</dbReference>
<keyword evidence="1" id="KW-0732">Signal</keyword>
<name>A0A7S2YFZ8_9STRA</name>
<accession>A0A7S2YFZ8</accession>
<organism evidence="3">
    <name type="scientific">Entomoneis paludosa</name>
    <dbReference type="NCBI Taxonomy" id="265537"/>
    <lineage>
        <taxon>Eukaryota</taxon>
        <taxon>Sar</taxon>
        <taxon>Stramenopiles</taxon>
        <taxon>Ochrophyta</taxon>
        <taxon>Bacillariophyta</taxon>
        <taxon>Bacillariophyceae</taxon>
        <taxon>Bacillariophycidae</taxon>
        <taxon>Entomoneidaceae</taxon>
        <taxon>Entomoneis</taxon>
    </lineage>
</organism>
<evidence type="ECO:0000313" key="3">
    <source>
        <dbReference type="EMBL" id="CAD9974985.1"/>
    </source>
</evidence>
<dbReference type="Pfam" id="PF18087">
    <property type="entry name" value="RuBisCo_chap_C"/>
    <property type="match status" value="1"/>
</dbReference>
<dbReference type="AlphaFoldDB" id="A0A7S2YFZ8"/>
<evidence type="ECO:0000259" key="2">
    <source>
        <dbReference type="Pfam" id="PF18087"/>
    </source>
</evidence>
<proteinExistence type="predicted"/>
<dbReference type="InterPro" id="IPR040858">
    <property type="entry name" value="Raf1_C"/>
</dbReference>
<feature type="chain" id="PRO_5030723750" description="Rubisco accumulation factor 1 C-terminal domain-containing protein" evidence="1">
    <location>
        <begin position="18"/>
        <end position="217"/>
    </location>
</feature>
<reference evidence="3" key="1">
    <citation type="submission" date="2021-01" db="EMBL/GenBank/DDBJ databases">
        <authorList>
            <person name="Corre E."/>
            <person name="Pelletier E."/>
            <person name="Niang G."/>
            <person name="Scheremetjew M."/>
            <person name="Finn R."/>
            <person name="Kale V."/>
            <person name="Holt S."/>
            <person name="Cochrane G."/>
            <person name="Meng A."/>
            <person name="Brown T."/>
            <person name="Cohen L."/>
        </authorList>
    </citation>
    <scope>NUCLEOTIDE SEQUENCE</scope>
    <source>
        <strain evidence="3">CCMP125</strain>
    </source>
</reference>
<feature type="domain" description="Rubisco accumulation factor 1 C-terminal" evidence="2">
    <location>
        <begin position="47"/>
        <end position="192"/>
    </location>
</feature>
<feature type="signal peptide" evidence="1">
    <location>
        <begin position="1"/>
        <end position="17"/>
    </location>
</feature>
<sequence>MIRFVLIWSTLFGLSEGWVTQSRSNTIRRFLPLEAEPKIHGEGACFMPLKQLDQDHYNPRIVQIAGAYPGLTKEEYMSVTSEPSPERGQWTYDFSDPDGPQLGTVALPGSEIVHFAEDPVVIIAEHPSVGVDLPKAIVDPVDLILFVDRGKTGFEERKFMVLGMPSGELKIGAYEEQKDIPEGTDILGRVEMVQIPWLPAMTPTKTGFLEADEYFSG</sequence>
<protein>
    <recommendedName>
        <fullName evidence="2">Rubisco accumulation factor 1 C-terminal domain-containing protein</fullName>
    </recommendedName>
</protein>